<evidence type="ECO:0008006" key="4">
    <source>
        <dbReference type="Google" id="ProtNLM"/>
    </source>
</evidence>
<evidence type="ECO:0000256" key="1">
    <source>
        <dbReference type="SAM" id="SignalP"/>
    </source>
</evidence>
<proteinExistence type="predicted"/>
<name>A0ABP6FGS5_9ACTN</name>
<reference evidence="3" key="1">
    <citation type="journal article" date="2019" name="Int. J. Syst. Evol. Microbiol.">
        <title>The Global Catalogue of Microorganisms (GCM) 10K type strain sequencing project: providing services to taxonomists for standard genome sequencing and annotation.</title>
        <authorList>
            <consortium name="The Broad Institute Genomics Platform"/>
            <consortium name="The Broad Institute Genome Sequencing Center for Infectious Disease"/>
            <person name="Wu L."/>
            <person name="Ma J."/>
        </authorList>
    </citation>
    <scope>NUCLEOTIDE SEQUENCE [LARGE SCALE GENOMIC DNA]</scope>
    <source>
        <strain evidence="3">JCM 16374</strain>
    </source>
</reference>
<dbReference type="Gene3D" id="2.30.30.40">
    <property type="entry name" value="SH3 Domains"/>
    <property type="match status" value="1"/>
</dbReference>
<evidence type="ECO:0000313" key="3">
    <source>
        <dbReference type="Proteomes" id="UP001500994"/>
    </source>
</evidence>
<feature type="chain" id="PRO_5045352361" description="SH3 domain-containing protein" evidence="1">
    <location>
        <begin position="23"/>
        <end position="112"/>
    </location>
</feature>
<dbReference type="Proteomes" id="UP001500994">
    <property type="component" value="Unassembled WGS sequence"/>
</dbReference>
<keyword evidence="3" id="KW-1185">Reference proteome</keyword>
<dbReference type="SUPFAM" id="SSF50044">
    <property type="entry name" value="SH3-domain"/>
    <property type="match status" value="1"/>
</dbReference>
<organism evidence="2 3">
    <name type="scientific">Streptomyces lunalinharesii</name>
    <dbReference type="NCBI Taxonomy" id="333384"/>
    <lineage>
        <taxon>Bacteria</taxon>
        <taxon>Bacillati</taxon>
        <taxon>Actinomycetota</taxon>
        <taxon>Actinomycetes</taxon>
        <taxon>Kitasatosporales</taxon>
        <taxon>Streptomycetaceae</taxon>
        <taxon>Streptomyces</taxon>
    </lineage>
</organism>
<sequence>MVGAIAIASLAFTAAGTGPASASPHTPVIKGASATATCHVQARESVKIRVSKKVGATALGLLPKGEAAKRSCDNFEKGESHHLCGTTSSYWFFVDYKGIKGYVPSACVEAVA</sequence>
<dbReference type="InterPro" id="IPR036028">
    <property type="entry name" value="SH3-like_dom_sf"/>
</dbReference>
<keyword evidence="1" id="KW-0732">Signal</keyword>
<feature type="signal peptide" evidence="1">
    <location>
        <begin position="1"/>
        <end position="22"/>
    </location>
</feature>
<comment type="caution">
    <text evidence="2">The sequence shown here is derived from an EMBL/GenBank/DDBJ whole genome shotgun (WGS) entry which is preliminary data.</text>
</comment>
<accession>A0ABP6FGS5</accession>
<gene>
    <name evidence="2" type="ORF">GCM10009864_78620</name>
</gene>
<evidence type="ECO:0000313" key="2">
    <source>
        <dbReference type="EMBL" id="GAA2692304.1"/>
    </source>
</evidence>
<protein>
    <recommendedName>
        <fullName evidence="4">SH3 domain-containing protein</fullName>
    </recommendedName>
</protein>
<dbReference type="EMBL" id="BAAARK010000061">
    <property type="protein sequence ID" value="GAA2692304.1"/>
    <property type="molecule type" value="Genomic_DNA"/>
</dbReference>